<dbReference type="SMART" id="SM00290">
    <property type="entry name" value="ZnF_UBP"/>
    <property type="match status" value="1"/>
</dbReference>
<dbReference type="CDD" id="cd00641">
    <property type="entry name" value="GTP_cyclohydro2"/>
    <property type="match status" value="1"/>
</dbReference>
<evidence type="ECO:0000256" key="12">
    <source>
        <dbReference type="ARBA" id="ARBA00022723"/>
    </source>
</evidence>
<evidence type="ECO:0000259" key="24">
    <source>
        <dbReference type="PROSITE" id="PS50089"/>
    </source>
</evidence>
<feature type="transmembrane region" description="Helical" evidence="23">
    <location>
        <begin position="927"/>
        <end position="950"/>
    </location>
</feature>
<dbReference type="SMART" id="SM00184">
    <property type="entry name" value="RING"/>
    <property type="match status" value="1"/>
</dbReference>
<keyword evidence="15" id="KW-0378">Hydrolase</keyword>
<feature type="transmembrane region" description="Helical" evidence="23">
    <location>
        <begin position="839"/>
        <end position="860"/>
    </location>
</feature>
<dbReference type="HAMAP" id="MF_00179">
    <property type="entry name" value="RibA"/>
    <property type="match status" value="1"/>
</dbReference>
<dbReference type="PROSITE" id="PS50089">
    <property type="entry name" value="ZF_RING_2"/>
    <property type="match status" value="1"/>
</dbReference>
<dbReference type="SUPFAM" id="SSF55821">
    <property type="entry name" value="YrdC/RibB"/>
    <property type="match status" value="1"/>
</dbReference>
<dbReference type="Pfam" id="PF02148">
    <property type="entry name" value="zf-UBP"/>
    <property type="match status" value="1"/>
</dbReference>
<dbReference type="InterPro" id="IPR047243">
    <property type="entry name" value="RING-H2_BRAP2"/>
</dbReference>
<keyword evidence="9" id="KW-0686">Riboflavin biosynthesis</keyword>
<keyword evidence="11 23" id="KW-0812">Transmembrane</keyword>
<keyword evidence="13" id="KW-0547">Nucleotide-binding</keyword>
<dbReference type="NCBIfam" id="TIGR00506">
    <property type="entry name" value="ribB"/>
    <property type="match status" value="1"/>
</dbReference>
<evidence type="ECO:0000256" key="18">
    <source>
        <dbReference type="ARBA" id="ARBA00022989"/>
    </source>
</evidence>
<dbReference type="SUPFAM" id="SSF142695">
    <property type="entry name" value="RibA-like"/>
    <property type="match status" value="1"/>
</dbReference>
<feature type="transmembrane region" description="Helical" evidence="23">
    <location>
        <begin position="867"/>
        <end position="891"/>
    </location>
</feature>
<dbReference type="InterPro" id="IPR030676">
    <property type="entry name" value="CitT-rel"/>
</dbReference>
<keyword evidence="18 23" id="KW-1133">Transmembrane helix</keyword>
<dbReference type="InterPro" id="IPR017945">
    <property type="entry name" value="DHBP_synth_RibB-like_a/b_dom"/>
</dbReference>
<dbReference type="InterPro" id="IPR036144">
    <property type="entry name" value="RibA-like_sf"/>
</dbReference>
<dbReference type="InterPro" id="IPR001607">
    <property type="entry name" value="Znf_UBP"/>
</dbReference>
<evidence type="ECO:0000256" key="21">
    <source>
        <dbReference type="ARBA" id="ARBA00049295"/>
    </source>
</evidence>
<dbReference type="Pfam" id="PF00939">
    <property type="entry name" value="Na_sulph_symp"/>
    <property type="match status" value="1"/>
</dbReference>
<dbReference type="EC" id="3.5.4.25" evidence="7"/>
<keyword evidence="27" id="KW-1185">Reference proteome</keyword>
<evidence type="ECO:0000256" key="6">
    <source>
        <dbReference type="ARBA" id="ARBA00008976"/>
    </source>
</evidence>
<dbReference type="Gene3D" id="3.90.870.10">
    <property type="entry name" value="DHBP synthase"/>
    <property type="match status" value="1"/>
</dbReference>
<dbReference type="HAMAP" id="MF_00180">
    <property type="entry name" value="RibB"/>
    <property type="match status" value="1"/>
</dbReference>
<dbReference type="InterPro" id="IPR016299">
    <property type="entry name" value="Riboflavin_synth_RibBA"/>
</dbReference>
<evidence type="ECO:0000256" key="15">
    <source>
        <dbReference type="ARBA" id="ARBA00022801"/>
    </source>
</evidence>
<evidence type="ECO:0000256" key="7">
    <source>
        <dbReference type="ARBA" id="ARBA00012762"/>
    </source>
</evidence>
<evidence type="ECO:0000256" key="13">
    <source>
        <dbReference type="ARBA" id="ARBA00022741"/>
    </source>
</evidence>
<comment type="pathway">
    <text evidence="3">Cofactor biosynthesis; riboflavin biosynthesis; 5-amino-6-(D-ribitylamino)uracil from GTP: step 1/4.</text>
</comment>
<dbReference type="InterPro" id="IPR001898">
    <property type="entry name" value="SLC13A/DASS"/>
</dbReference>
<dbReference type="GO" id="GO:0005525">
    <property type="term" value="F:GTP binding"/>
    <property type="evidence" value="ECO:0007669"/>
    <property type="project" value="UniProtKB-KW"/>
</dbReference>
<evidence type="ECO:0000256" key="22">
    <source>
        <dbReference type="PROSITE-ProRule" id="PRU00502"/>
    </source>
</evidence>
<evidence type="ECO:0000256" key="2">
    <source>
        <dbReference type="ARBA" id="ARBA00004478"/>
    </source>
</evidence>
<feature type="domain" description="UBP-type" evidence="25">
    <location>
        <begin position="199"/>
        <end position="294"/>
    </location>
</feature>
<evidence type="ECO:0000256" key="16">
    <source>
        <dbReference type="ARBA" id="ARBA00022833"/>
    </source>
</evidence>
<dbReference type="FunFam" id="3.40.50.10990:FF:000001">
    <property type="entry name" value="Riboflavin biosynthesis protein RibBA"/>
    <property type="match status" value="1"/>
</dbReference>
<feature type="transmembrane region" description="Helical" evidence="23">
    <location>
        <begin position="803"/>
        <end position="827"/>
    </location>
</feature>
<dbReference type="GO" id="GO:0008686">
    <property type="term" value="F:3,4-dihydroxy-2-butanone-4-phosphate synthase activity"/>
    <property type="evidence" value="ECO:0007669"/>
    <property type="project" value="InterPro"/>
</dbReference>
<dbReference type="NCBIfam" id="TIGR00785">
    <property type="entry name" value="dass"/>
    <property type="match status" value="1"/>
</dbReference>
<reference evidence="26 27" key="1">
    <citation type="journal article" date="2021" name="Nat. Commun.">
        <title>Incipient diploidization of the medicinal plant Perilla within 10,000 years.</title>
        <authorList>
            <person name="Zhang Y."/>
            <person name="Shen Q."/>
            <person name="Leng L."/>
            <person name="Zhang D."/>
            <person name="Chen S."/>
            <person name="Shi Y."/>
            <person name="Ning Z."/>
            <person name="Chen S."/>
        </authorList>
    </citation>
    <scope>NUCLEOTIDE SEQUENCE [LARGE SCALE GENOMIC DNA]</scope>
    <source>
        <strain evidence="27">cv. PC099</strain>
    </source>
</reference>
<keyword evidence="14" id="KW-1001">Plastid inner membrane</keyword>
<dbReference type="NCBIfam" id="NF001591">
    <property type="entry name" value="PRK00393.1"/>
    <property type="match status" value="1"/>
</dbReference>
<protein>
    <recommendedName>
        <fullName evidence="7">GTP cyclohydrolase II</fullName>
        <ecNumber evidence="7">3.5.4.25</ecNumber>
    </recommendedName>
</protein>
<dbReference type="InterPro" id="IPR032677">
    <property type="entry name" value="GTP_cyclohydro_II"/>
</dbReference>
<keyword evidence="12" id="KW-0479">Metal-binding</keyword>
<feature type="transmembrane region" description="Helical" evidence="23">
    <location>
        <begin position="482"/>
        <end position="503"/>
    </location>
</feature>
<comment type="similarity">
    <text evidence="4">In the N-terminal section; belongs to the DHBP synthase family.</text>
</comment>
<comment type="subcellular location">
    <subcellularLocation>
        <location evidence="2">Plastid</location>
        <location evidence="2">Chloroplast inner membrane</location>
        <topology evidence="2">Multi-pass membrane protein</topology>
    </subcellularLocation>
</comment>
<dbReference type="GO" id="GO:0003935">
    <property type="term" value="F:GTP cyclohydrolase II activity"/>
    <property type="evidence" value="ECO:0007669"/>
    <property type="project" value="UniProtKB-EC"/>
</dbReference>
<dbReference type="InterPro" id="IPR000926">
    <property type="entry name" value="RibA"/>
</dbReference>
<evidence type="ECO:0000256" key="20">
    <source>
        <dbReference type="ARBA" id="ARBA00023136"/>
    </source>
</evidence>
<dbReference type="InterPro" id="IPR001841">
    <property type="entry name" value="Znf_RING"/>
</dbReference>
<dbReference type="CDD" id="cd00625">
    <property type="entry name" value="ArsB_NhaD_permease"/>
    <property type="match status" value="1"/>
</dbReference>
<evidence type="ECO:0000256" key="9">
    <source>
        <dbReference type="ARBA" id="ARBA00022619"/>
    </source>
</evidence>
<sequence>MFTLKIHTVDFPQPLHSTSAAAHPNDDLRPAQLMGVAHLFHQLPSASAPAITVASISARTTLVFVVAVPNYLSADEFLLFCGKDVSHFQEILFLRNDAMEDRYSVLIKLENQMAADGFYCSYNGRRFEPTEVEVCHIYFTQSVEYTDSAEIASIPPPDYTELPSCPVCLERLDPDTSGIQSTLCDHSFHCSCVSKWTYLSCPVCQLCQQQDEKPACAICGTFKNLWICLICGFVGCGRYEKGHASEHWSDKHHHFSLDLEKQQIWDYVGDRYVHRLNQSKADGKSVVANSRCSSVEECGTCGYGEDEGLAGALFSSKIEGILDEYNHLLSGQLDEQRQQYETLLAEAKIGKESSIKTAVEKAIFSKTLELEYKWEKYTQEERAVSNRNQELTKKQVFLQKKFKEVEEREKSRLKSKDEHILDLQEQIRDLKVYVEAQKMVTSMADSDSLKGGTLLPVESNQLSSGNAKRREIKMSAHAACPWAKPIPLIISVAIGTTLCFFIPRPSELTPEAWQLLSIFLSTIAGLVLSPLPVGAWAFLGLTAAVLTGTLPFSAAFSAFTNEVIWLIVISFFFARGFVKTGLGERIAMYFVKWLGKSTLGLSYGLTLSEALIAPAMPSTTARAGGVFLPIIQSLSLSAGSKPGDPSMKKLGSFLVQTQFQSSGNSSALFLTAAAQNLLCLKLAEEVGVVISNPWVSWFQAASLPAFICLLTTPLILYKLSPPEIKDTPDAPSIAAEKLQLMGPLTRNESIMITTMLIAVSLWIFGGGLGISNVVGAMLGLSILLLTGVVDWDDCLSEKSAWDTFAWFAVLVGMAEQLTHLGIVSWVSNHVSESLVSLSLSWPIELFLLQFAYFSIHYMFASQTGHVGALYSAFLAMHLASGVPGGLAAFALAYNTSLFGALTHYSSGQAAVYFGAGYMELQDVFKFGFIMAVVNLVIWGVVGTFCAFGLFDGLHCGNMVSSNGLESFKQSSLGFGVKDGFNTKSASALFSGEGDLLLRSASSNVACNALISDVSAGVEVQSDAMLLGALSADSAPITSGFPVESDEFDLDLPSEGFSPIPEAIEDIYKGKMVVVVDDEDRENEGDLIMAASKVTPEAMAFFVKHGTGIVCVSMKSEDLERLQLPLMVNQKENEEKLATAFTISVDGKHGTSTGVSAHDRAITIKALASKDSKPDDFNRPGHIFPLKYREGGVLKRAGHTEAAVDLAMLAGLEHAGVLCEIVDDDGSMARLPKLRKFAQQENLKIVSIADLIRYRRKRNRLVEHASAARIPTMWGPFTAYCYRSILDGIEHIAMVKGEIGDGLDILVRVHSECLTGDIFGSARCDCGKQLALAMQQIEAAGRGVLIYLRGHEGRGIGLGHKLRAYNLQDDGRDTVEANDEIGLPIDSREYGIGAQILRDLGVRTMKLMTNNPANYSGLKGYGLAVVGRVPLVVPITRDNERYPEAKHSNVYGLDINGRPIGESWVESES</sequence>
<dbReference type="Pfam" id="PF07576">
    <property type="entry name" value="BRAP2"/>
    <property type="match status" value="1"/>
</dbReference>
<keyword evidence="22" id="KW-0863">Zinc-finger</keyword>
<feature type="transmembrane region" description="Helical" evidence="23">
    <location>
        <begin position="551"/>
        <end position="574"/>
    </location>
</feature>
<dbReference type="PROSITE" id="PS50271">
    <property type="entry name" value="ZF_UBP"/>
    <property type="match status" value="1"/>
</dbReference>
<keyword evidence="17" id="KW-0809">Transit peptide</keyword>
<comment type="similarity">
    <text evidence="6">In the C-terminal section; belongs to the GTP cyclohydrolase II family.</text>
</comment>
<comment type="caution">
    <text evidence="26">The sequence shown here is derived from an EMBL/GenBank/DDBJ whole genome shotgun (WGS) entry which is preliminary data.</text>
</comment>
<evidence type="ECO:0000256" key="1">
    <source>
        <dbReference type="ARBA" id="ARBA00001947"/>
    </source>
</evidence>
<feature type="transmembrane region" description="Helical" evidence="23">
    <location>
        <begin position="749"/>
        <end position="767"/>
    </location>
</feature>
<feature type="domain" description="RING-type" evidence="24">
    <location>
        <begin position="165"/>
        <end position="205"/>
    </location>
</feature>
<organism evidence="26 27">
    <name type="scientific">Perilla frutescens var. hirtella</name>
    <name type="common">Perilla citriodora</name>
    <name type="synonym">Perilla setoyensis</name>
    <dbReference type="NCBI Taxonomy" id="608512"/>
    <lineage>
        <taxon>Eukaryota</taxon>
        <taxon>Viridiplantae</taxon>
        <taxon>Streptophyta</taxon>
        <taxon>Embryophyta</taxon>
        <taxon>Tracheophyta</taxon>
        <taxon>Spermatophyta</taxon>
        <taxon>Magnoliopsida</taxon>
        <taxon>eudicotyledons</taxon>
        <taxon>Gunneridae</taxon>
        <taxon>Pentapetalae</taxon>
        <taxon>asterids</taxon>
        <taxon>lamiids</taxon>
        <taxon>Lamiales</taxon>
        <taxon>Lamiaceae</taxon>
        <taxon>Nepetoideae</taxon>
        <taxon>Elsholtzieae</taxon>
        <taxon>Perilla</taxon>
    </lineage>
</organism>
<comment type="similarity">
    <text evidence="5">Belongs to the SLC13A/DASS transporter (TC 2.A.47) family. DIT1 subfamily.</text>
</comment>
<evidence type="ECO:0000256" key="5">
    <source>
        <dbReference type="ARBA" id="ARBA00007349"/>
    </source>
</evidence>
<dbReference type="FunFam" id="3.90.870.10:FF:000005">
    <property type="entry name" value="Bifunctional riboflavin biosynthesis protein RIBA 1 chloroplastic"/>
    <property type="match status" value="1"/>
</dbReference>
<dbReference type="HAMAP" id="MF_01283">
    <property type="entry name" value="RibBA"/>
    <property type="match status" value="1"/>
</dbReference>
<dbReference type="GO" id="GO:0008270">
    <property type="term" value="F:zinc ion binding"/>
    <property type="evidence" value="ECO:0007669"/>
    <property type="project" value="UniProtKB-KW"/>
</dbReference>
<evidence type="ECO:0000256" key="14">
    <source>
        <dbReference type="ARBA" id="ARBA00022780"/>
    </source>
</evidence>
<dbReference type="CDD" id="cd16457">
    <property type="entry name" value="RING-H2_BRAP2"/>
    <property type="match status" value="1"/>
</dbReference>
<dbReference type="NCBIfam" id="TIGR00505">
    <property type="entry name" value="ribA"/>
    <property type="match status" value="1"/>
</dbReference>
<comment type="cofactor">
    <cofactor evidence="1">
        <name>Zn(2+)</name>
        <dbReference type="ChEBI" id="CHEBI:29105"/>
    </cofactor>
</comment>
<keyword evidence="10" id="KW-0934">Plastid</keyword>
<accession>A0AAD4P2E9</accession>
<keyword evidence="20 23" id="KW-0472">Membrane</keyword>
<dbReference type="EMBL" id="SDAM02000715">
    <property type="protein sequence ID" value="KAH6823630.1"/>
    <property type="molecule type" value="Genomic_DNA"/>
</dbReference>
<evidence type="ECO:0000256" key="10">
    <source>
        <dbReference type="ARBA" id="ARBA00022640"/>
    </source>
</evidence>
<dbReference type="Pfam" id="PF00926">
    <property type="entry name" value="DHBP_synthase"/>
    <property type="match status" value="1"/>
</dbReference>
<evidence type="ECO:0000256" key="4">
    <source>
        <dbReference type="ARBA" id="ARBA00005520"/>
    </source>
</evidence>
<gene>
    <name evidence="26" type="ORF">C2S53_006537</name>
</gene>
<evidence type="ECO:0000256" key="3">
    <source>
        <dbReference type="ARBA" id="ARBA00004853"/>
    </source>
</evidence>
<dbReference type="InterPro" id="IPR013083">
    <property type="entry name" value="Znf_RING/FYVE/PHD"/>
</dbReference>
<feature type="transmembrane region" description="Helical" evidence="23">
    <location>
        <begin position="515"/>
        <end position="539"/>
    </location>
</feature>
<keyword evidence="8" id="KW-0150">Chloroplast</keyword>
<evidence type="ECO:0000256" key="17">
    <source>
        <dbReference type="ARBA" id="ARBA00022946"/>
    </source>
</evidence>
<dbReference type="FunFam" id="3.30.40.10:FF:000555">
    <property type="entry name" value="Zinc finger (Ubiquitin-hydrolase) domain-containing protein"/>
    <property type="match status" value="1"/>
</dbReference>
<keyword evidence="16" id="KW-0862">Zinc</keyword>
<dbReference type="Proteomes" id="UP001190926">
    <property type="component" value="Unassembled WGS sequence"/>
</dbReference>
<keyword evidence="19" id="KW-0342">GTP-binding</keyword>
<comment type="catalytic activity">
    <reaction evidence="21">
        <text>GTP + 4 H2O = 2,5-diamino-6-hydroxy-4-(5-phosphoribosylamino)-pyrimidine + formate + 2 phosphate + 3 H(+)</text>
        <dbReference type="Rhea" id="RHEA:23704"/>
        <dbReference type="ChEBI" id="CHEBI:15377"/>
        <dbReference type="ChEBI" id="CHEBI:15378"/>
        <dbReference type="ChEBI" id="CHEBI:15740"/>
        <dbReference type="ChEBI" id="CHEBI:37565"/>
        <dbReference type="ChEBI" id="CHEBI:43474"/>
        <dbReference type="ChEBI" id="CHEBI:58614"/>
        <dbReference type="EC" id="3.5.4.25"/>
    </reaction>
</comment>
<dbReference type="Pfam" id="PF00925">
    <property type="entry name" value="GTP_cyclohydro2"/>
    <property type="match status" value="1"/>
</dbReference>
<evidence type="ECO:0000256" key="11">
    <source>
        <dbReference type="ARBA" id="ARBA00022692"/>
    </source>
</evidence>
<dbReference type="PANTHER" id="PTHR42826">
    <property type="entry name" value="DICARBOXYLATE TRANSPORTER 2.1, CHLOROPLASTIC"/>
    <property type="match status" value="1"/>
</dbReference>
<dbReference type="Gene3D" id="3.30.40.10">
    <property type="entry name" value="Zinc/RING finger domain, C3HC4 (zinc finger)"/>
    <property type="match status" value="2"/>
</dbReference>
<dbReference type="InterPro" id="IPR000422">
    <property type="entry name" value="DHBP_synthase_RibB"/>
</dbReference>
<name>A0AAD4P2E9_PERFH</name>
<dbReference type="SUPFAM" id="SSF57850">
    <property type="entry name" value="RING/U-box"/>
    <property type="match status" value="2"/>
</dbReference>
<dbReference type="NCBIfam" id="NF006803">
    <property type="entry name" value="PRK09311.1"/>
    <property type="match status" value="1"/>
</dbReference>
<evidence type="ECO:0000313" key="26">
    <source>
        <dbReference type="EMBL" id="KAH6823630.1"/>
    </source>
</evidence>
<evidence type="ECO:0000256" key="19">
    <source>
        <dbReference type="ARBA" id="ARBA00023134"/>
    </source>
</evidence>
<proteinExistence type="inferred from homology"/>
<dbReference type="GO" id="GO:0015140">
    <property type="term" value="F:malate transmembrane transporter activity"/>
    <property type="evidence" value="ECO:0007669"/>
    <property type="project" value="UniProtKB-ARBA"/>
</dbReference>
<evidence type="ECO:0000256" key="8">
    <source>
        <dbReference type="ARBA" id="ARBA00022528"/>
    </source>
</evidence>
<dbReference type="InterPro" id="IPR011422">
    <property type="entry name" value="BRAP2/ETP1_RRM"/>
</dbReference>
<dbReference type="Gene3D" id="3.40.50.10990">
    <property type="entry name" value="GTP cyclohydrolase II"/>
    <property type="match status" value="1"/>
</dbReference>
<dbReference type="GO" id="GO:0009231">
    <property type="term" value="P:riboflavin biosynthetic process"/>
    <property type="evidence" value="ECO:0007669"/>
    <property type="project" value="UniProtKB-KW"/>
</dbReference>
<evidence type="ECO:0000256" key="23">
    <source>
        <dbReference type="SAM" id="Phobius"/>
    </source>
</evidence>
<evidence type="ECO:0000313" key="27">
    <source>
        <dbReference type="Proteomes" id="UP001190926"/>
    </source>
</evidence>
<dbReference type="GO" id="GO:0009706">
    <property type="term" value="C:chloroplast inner membrane"/>
    <property type="evidence" value="ECO:0007669"/>
    <property type="project" value="UniProtKB-SubCell"/>
</dbReference>
<evidence type="ECO:0000259" key="25">
    <source>
        <dbReference type="PROSITE" id="PS50271"/>
    </source>
</evidence>